<dbReference type="InterPro" id="IPR034144">
    <property type="entry name" value="TOPRIM_TopoIII"/>
</dbReference>
<evidence type="ECO:0000256" key="8">
    <source>
        <dbReference type="ARBA" id="ARBA00023125"/>
    </source>
</evidence>
<comment type="similarity">
    <text evidence="2 11">Belongs to the type IA topoisomerase family.</text>
</comment>
<dbReference type="PRINTS" id="PR00417">
    <property type="entry name" value="PRTPISMRASEI"/>
</dbReference>
<evidence type="ECO:0000256" key="2">
    <source>
        <dbReference type="ARBA" id="ARBA00009446"/>
    </source>
</evidence>
<reference evidence="19" key="1">
    <citation type="submission" date="2017-02" db="UniProtKB">
        <authorList>
            <consortium name="WormBaseParasite"/>
        </authorList>
    </citation>
    <scope>IDENTIFICATION</scope>
</reference>
<keyword evidence="18" id="KW-1185">Reference proteome</keyword>
<evidence type="ECO:0000313" key="19">
    <source>
        <dbReference type="WBParaSite" id="DME_0000558501-mRNA-1"/>
    </source>
</evidence>
<dbReference type="PROSITE" id="PS00396">
    <property type="entry name" value="TOPO_IA_1"/>
    <property type="match status" value="1"/>
</dbReference>
<keyword evidence="9 11" id="KW-0413">Isomerase</keyword>
<evidence type="ECO:0000313" key="18">
    <source>
        <dbReference type="Proteomes" id="UP000274756"/>
    </source>
</evidence>
<dbReference type="GO" id="GO:0003677">
    <property type="term" value="F:DNA binding"/>
    <property type="evidence" value="ECO:0007669"/>
    <property type="project" value="UniProtKB-KW"/>
</dbReference>
<evidence type="ECO:0000259" key="15">
    <source>
        <dbReference type="PROSITE" id="PS52039"/>
    </source>
</evidence>
<organism evidence="17 19">
    <name type="scientific">Dracunculus medinensis</name>
    <name type="common">Guinea worm</name>
    <dbReference type="NCBI Taxonomy" id="318479"/>
    <lineage>
        <taxon>Eukaryota</taxon>
        <taxon>Metazoa</taxon>
        <taxon>Ecdysozoa</taxon>
        <taxon>Nematoda</taxon>
        <taxon>Chromadorea</taxon>
        <taxon>Rhabditida</taxon>
        <taxon>Spirurina</taxon>
        <taxon>Dracunculoidea</taxon>
        <taxon>Dracunculidae</taxon>
        <taxon>Dracunculus</taxon>
    </lineage>
</organism>
<dbReference type="Pfam" id="PF01751">
    <property type="entry name" value="Toprim"/>
    <property type="match status" value="1"/>
</dbReference>
<protein>
    <recommendedName>
        <fullName evidence="3 11">DNA topoisomerase</fullName>
        <ecNumber evidence="3 11">5.6.2.1</ecNumber>
    </recommendedName>
</protein>
<keyword evidence="8 11" id="KW-0238">DNA-binding</keyword>
<dbReference type="OrthoDB" id="430051at2759"/>
<dbReference type="InterPro" id="IPR010666">
    <property type="entry name" value="Znf_GRF"/>
</dbReference>
<dbReference type="FunFam" id="1.10.290.10:FF:000001">
    <property type="entry name" value="DNA topoisomerase"/>
    <property type="match status" value="1"/>
</dbReference>
<evidence type="ECO:0000256" key="6">
    <source>
        <dbReference type="ARBA" id="ARBA00022833"/>
    </source>
</evidence>
<evidence type="ECO:0000256" key="12">
    <source>
        <dbReference type="SAM" id="MobiDB-lite"/>
    </source>
</evidence>
<evidence type="ECO:0000259" key="13">
    <source>
        <dbReference type="PROSITE" id="PS50880"/>
    </source>
</evidence>
<dbReference type="GO" id="GO:0003917">
    <property type="term" value="F:DNA topoisomerase type I (single strand cut, ATP-independent) activity"/>
    <property type="evidence" value="ECO:0007669"/>
    <property type="project" value="UniProtKB-EC"/>
</dbReference>
<dbReference type="GO" id="GO:0008270">
    <property type="term" value="F:zinc ion binding"/>
    <property type="evidence" value="ECO:0007669"/>
    <property type="project" value="UniProtKB-KW"/>
</dbReference>
<evidence type="ECO:0000256" key="10">
    <source>
        <dbReference type="PROSITE-ProRule" id="PRU01343"/>
    </source>
</evidence>
<feature type="domain" description="Topo IA-type catalytic" evidence="15">
    <location>
        <begin position="168"/>
        <end position="591"/>
    </location>
</feature>
<dbReference type="GO" id="GO:0005634">
    <property type="term" value="C:nucleus"/>
    <property type="evidence" value="ECO:0007669"/>
    <property type="project" value="TreeGrafter"/>
</dbReference>
<dbReference type="InterPro" id="IPR013824">
    <property type="entry name" value="Topo_IA_cen_sub1"/>
</dbReference>
<dbReference type="PROSITE" id="PS51999">
    <property type="entry name" value="ZF_GRF"/>
    <property type="match status" value="1"/>
</dbReference>
<dbReference type="InterPro" id="IPR013826">
    <property type="entry name" value="Topo_IA_cen_sub3"/>
</dbReference>
<keyword evidence="4" id="KW-0479">Metal-binding</keyword>
<dbReference type="EMBL" id="UYYG01000006">
    <property type="protein sequence ID" value="VDN50657.1"/>
    <property type="molecule type" value="Genomic_DNA"/>
</dbReference>
<feature type="region of interest" description="Disordered" evidence="12">
    <location>
        <begin position="613"/>
        <end position="665"/>
    </location>
</feature>
<evidence type="ECO:0000313" key="17">
    <source>
        <dbReference type="Proteomes" id="UP000038040"/>
    </source>
</evidence>
<dbReference type="SMART" id="SM00436">
    <property type="entry name" value="TOP1Bc"/>
    <property type="match status" value="1"/>
</dbReference>
<evidence type="ECO:0000256" key="5">
    <source>
        <dbReference type="ARBA" id="ARBA00022771"/>
    </source>
</evidence>
<dbReference type="InterPro" id="IPR013825">
    <property type="entry name" value="Topo_IA_cen_sub2"/>
</dbReference>
<dbReference type="CDD" id="cd00186">
    <property type="entry name" value="TOP1Ac"/>
    <property type="match status" value="1"/>
</dbReference>
<keyword evidence="6" id="KW-0862">Zinc</keyword>
<dbReference type="SMART" id="SM00437">
    <property type="entry name" value="TOP1Ac"/>
    <property type="match status" value="1"/>
</dbReference>
<dbReference type="Gene3D" id="3.40.50.140">
    <property type="match status" value="1"/>
</dbReference>
<accession>A0A0N4UE05</accession>
<dbReference type="Gene3D" id="1.10.460.10">
    <property type="entry name" value="Topoisomerase I, domain 2"/>
    <property type="match status" value="1"/>
</dbReference>
<dbReference type="GO" id="GO:0006281">
    <property type="term" value="P:DNA repair"/>
    <property type="evidence" value="ECO:0007669"/>
    <property type="project" value="TreeGrafter"/>
</dbReference>
<dbReference type="InterPro" id="IPR023406">
    <property type="entry name" value="Topo_IA_AS"/>
</dbReference>
<evidence type="ECO:0000256" key="7">
    <source>
        <dbReference type="ARBA" id="ARBA00023029"/>
    </source>
</evidence>
<feature type="domain" description="GRF-type" evidence="14">
    <location>
        <begin position="686"/>
        <end position="729"/>
    </location>
</feature>
<reference evidence="16 18" key="2">
    <citation type="submission" date="2018-11" db="EMBL/GenBank/DDBJ databases">
        <authorList>
            <consortium name="Pathogen Informatics"/>
        </authorList>
    </citation>
    <scope>NUCLEOTIDE SEQUENCE [LARGE SCALE GENOMIC DNA]</scope>
</reference>
<evidence type="ECO:0000313" key="16">
    <source>
        <dbReference type="EMBL" id="VDN50657.1"/>
    </source>
</evidence>
<dbReference type="InterPro" id="IPR003602">
    <property type="entry name" value="Topo_IA_DNA-bd_dom"/>
</dbReference>
<feature type="compositionally biased region" description="Basic residues" evidence="12">
    <location>
        <begin position="648"/>
        <end position="661"/>
    </location>
</feature>
<dbReference type="STRING" id="318479.A0A0N4UE05"/>
<keyword evidence="5 10" id="KW-0863">Zinc-finger</keyword>
<dbReference type="FunFam" id="1.10.460.10:FF:000003">
    <property type="entry name" value="DNA topoisomerase"/>
    <property type="match status" value="1"/>
</dbReference>
<dbReference type="Proteomes" id="UP000038040">
    <property type="component" value="Unplaced"/>
</dbReference>
<dbReference type="FunFam" id="3.40.50.140:FF:000003">
    <property type="entry name" value="DNA topoisomerase"/>
    <property type="match status" value="1"/>
</dbReference>
<dbReference type="PANTHER" id="PTHR11390">
    <property type="entry name" value="PROKARYOTIC DNA TOPOISOMERASE"/>
    <property type="match status" value="1"/>
</dbReference>
<dbReference type="WBParaSite" id="DME_0000558501-mRNA-1">
    <property type="protein sequence ID" value="DME_0000558501-mRNA-1"/>
    <property type="gene ID" value="DME_0000558501"/>
</dbReference>
<dbReference type="SMART" id="SM00493">
    <property type="entry name" value="TOPRIM"/>
    <property type="match status" value="1"/>
</dbReference>
<dbReference type="Proteomes" id="UP000274756">
    <property type="component" value="Unassembled WGS sequence"/>
</dbReference>
<dbReference type="InterPro" id="IPR023405">
    <property type="entry name" value="Topo_IA_core_domain"/>
</dbReference>
<dbReference type="PROSITE" id="PS52039">
    <property type="entry name" value="TOPO_IA_2"/>
    <property type="match status" value="1"/>
</dbReference>
<comment type="catalytic activity">
    <reaction evidence="1 11">
        <text>ATP-independent breakage of single-stranded DNA, followed by passage and rejoining.</text>
        <dbReference type="EC" id="5.6.2.1"/>
    </reaction>
</comment>
<dbReference type="GO" id="GO:0006310">
    <property type="term" value="P:DNA recombination"/>
    <property type="evidence" value="ECO:0007669"/>
    <property type="project" value="TreeGrafter"/>
</dbReference>
<proteinExistence type="inferred from homology"/>
<dbReference type="PROSITE" id="PS50880">
    <property type="entry name" value="TOPRIM"/>
    <property type="match status" value="1"/>
</dbReference>
<dbReference type="InterPro" id="IPR013497">
    <property type="entry name" value="Topo_IA_cen"/>
</dbReference>
<dbReference type="InterPro" id="IPR006171">
    <property type="entry name" value="TOPRIM_dom"/>
</dbReference>
<dbReference type="InterPro" id="IPR003601">
    <property type="entry name" value="Topo_IA_2"/>
</dbReference>
<evidence type="ECO:0000259" key="14">
    <source>
        <dbReference type="PROSITE" id="PS51999"/>
    </source>
</evidence>
<dbReference type="InterPro" id="IPR000380">
    <property type="entry name" value="Topo_IA"/>
</dbReference>
<dbReference type="AlphaFoldDB" id="A0A0N4UE05"/>
<comment type="function">
    <text evidence="11">Introduces a single-strand break via transesterification at a target site in duplex DNA. Releases the supercoiling and torsional tension of DNA introduced during the DNA replication and transcription by transiently cleaving and rejoining one strand of the DNA duplex. The scissile phosphodiester is attacked by the catalytic tyrosine of the enzyme, resulting in the formation of a DNA-(5'-phosphotyrosyl)-enzyme intermediate and the expulsion of a 3'-OH DNA strand.</text>
</comment>
<dbReference type="SUPFAM" id="SSF56712">
    <property type="entry name" value="Prokaryotic type I DNA topoisomerase"/>
    <property type="match status" value="1"/>
</dbReference>
<evidence type="ECO:0000256" key="4">
    <source>
        <dbReference type="ARBA" id="ARBA00022723"/>
    </source>
</evidence>
<evidence type="ECO:0000256" key="11">
    <source>
        <dbReference type="RuleBase" id="RU362092"/>
    </source>
</evidence>
<dbReference type="Gene3D" id="2.70.20.10">
    <property type="entry name" value="Topoisomerase I, domain 3"/>
    <property type="match status" value="1"/>
</dbReference>
<sequence length="729" mass="83942">MKAMRALFVAEKNDAAKNIASILSHGKLSRRDSRSKWNKIYQFQADVLNTPNCFVIMTSVSGHLLQYRFPDSHRSWQETPIHSLFDAPLYKDVIPGMEDIKRTLIEEVRDSDVLVIWTDCDREGEDIGAEIVNICNVVKPKLDVFRAKFSEITQIAIWHAVKNLTKLDQHVIDAVECRSELDLRIGAAFTRLQTLHLRNVFANIFHDHKDVISYGSCQFPTLGFVVERYKTIQEFISEKFWRLVVKHVRNGVDVEFNWERQRVFDHDVVQALLDDCTDAGRASVVSVICKPKSKWRPVALDTIELEKIAVRKLKLNAKNAMSIAEKLYSQGFISYPRTETNKYPANFDLRPLVQSQVANSDWGDFAQAILAKGPNPKNGTKSDDAHPPIHPLKFASTDNLVGLDWALYELIVRHFLACVSWDATGNETKVQIRIGDENFVATGLIVDDLGYLKIYKYENWGDKLLPQYQQNEILNDYQISINEGQTQPPSLLTEADLIALMYKYGIGTDATHAEHIETIKSRQYVIIDKNGRFLPGYLGLSLVDGYDRMGYAMSKPHMRADLESNLKLICEGKKSKDEVLREQLAKYKRIFEQSEIKVKLLSDTFREYLNKQQENQNNELNDEQKRSTPNTERRKKKGAGDAMSTTGRKNRGTGRQIRNHRERSSEVATTNLNDVELLESNFHFFFFCFLPLCFLCSLFQGPNHGRYFWTCRKNRNDPAKCNFFEWEPR</sequence>
<evidence type="ECO:0000256" key="9">
    <source>
        <dbReference type="ARBA" id="ARBA00023235"/>
    </source>
</evidence>
<evidence type="ECO:0000256" key="1">
    <source>
        <dbReference type="ARBA" id="ARBA00000213"/>
    </source>
</evidence>
<dbReference type="Gene3D" id="1.10.290.10">
    <property type="entry name" value="Topoisomerase I, domain 4"/>
    <property type="match status" value="1"/>
</dbReference>
<gene>
    <name evidence="16" type="ORF">DME_LOCUS630</name>
</gene>
<keyword evidence="7 11" id="KW-0799">Topoisomerase</keyword>
<dbReference type="EC" id="5.6.2.1" evidence="3 11"/>
<dbReference type="GO" id="GO:0031422">
    <property type="term" value="C:RecQ family helicase-topoisomerase III complex"/>
    <property type="evidence" value="ECO:0007669"/>
    <property type="project" value="TreeGrafter"/>
</dbReference>
<evidence type="ECO:0000256" key="3">
    <source>
        <dbReference type="ARBA" id="ARBA00012891"/>
    </source>
</evidence>
<dbReference type="PANTHER" id="PTHR11390:SF21">
    <property type="entry name" value="DNA TOPOISOMERASE 3-ALPHA"/>
    <property type="match status" value="1"/>
</dbReference>
<dbReference type="Pfam" id="PF01131">
    <property type="entry name" value="Topoisom_bac"/>
    <property type="match status" value="1"/>
</dbReference>
<feature type="domain" description="Toprim" evidence="13">
    <location>
        <begin position="5"/>
        <end position="150"/>
    </location>
</feature>
<name>A0A0N4UE05_DRAME</name>
<dbReference type="CDD" id="cd03362">
    <property type="entry name" value="TOPRIM_TopoIA_TopoIII"/>
    <property type="match status" value="1"/>
</dbReference>
<dbReference type="GO" id="GO:0006265">
    <property type="term" value="P:DNA topological change"/>
    <property type="evidence" value="ECO:0007669"/>
    <property type="project" value="InterPro"/>
</dbReference>